<evidence type="ECO:0000313" key="3">
    <source>
        <dbReference type="Proteomes" id="UP000034849"/>
    </source>
</evidence>
<feature type="chain" id="PRO_5002532148" description="Lipoprotein" evidence="1">
    <location>
        <begin position="25"/>
        <end position="650"/>
    </location>
</feature>
<evidence type="ECO:0000256" key="1">
    <source>
        <dbReference type="SAM" id="SignalP"/>
    </source>
</evidence>
<gene>
    <name evidence="2" type="ORF">US42_C0002G0038</name>
</gene>
<dbReference type="PROSITE" id="PS51257">
    <property type="entry name" value="PROKAR_LIPOPROTEIN"/>
    <property type="match status" value="1"/>
</dbReference>
<name>A0A0G0GAG2_9BACT</name>
<accession>A0A0G0GAG2</accession>
<dbReference type="Proteomes" id="UP000034849">
    <property type="component" value="Unassembled WGS sequence"/>
</dbReference>
<proteinExistence type="predicted"/>
<dbReference type="STRING" id="1619046.US42_C0002G0038"/>
<evidence type="ECO:0008006" key="4">
    <source>
        <dbReference type="Google" id="ProtNLM"/>
    </source>
</evidence>
<evidence type="ECO:0000313" key="2">
    <source>
        <dbReference type="EMBL" id="KKQ28083.1"/>
    </source>
</evidence>
<reference evidence="2 3" key="1">
    <citation type="journal article" date="2015" name="Nature">
        <title>rRNA introns, odd ribosomes, and small enigmatic genomes across a large radiation of phyla.</title>
        <authorList>
            <person name="Brown C.T."/>
            <person name="Hug L.A."/>
            <person name="Thomas B.C."/>
            <person name="Sharon I."/>
            <person name="Castelle C.J."/>
            <person name="Singh A."/>
            <person name="Wilkins M.J."/>
            <person name="Williams K.H."/>
            <person name="Banfield J.F."/>
        </authorList>
    </citation>
    <scope>NUCLEOTIDE SEQUENCE [LARGE SCALE GENOMIC DNA]</scope>
</reference>
<feature type="signal peptide" evidence="1">
    <location>
        <begin position="1"/>
        <end position="24"/>
    </location>
</feature>
<sequence length="650" mass="74560">MKNKILLVASLLSVALVFSGCQFTDNFKTFFAKKEAPVVVIPNDPNTNSINEVAGESTEMEVVEAVWSGKAEKVSLEETNTLLNKLYPNYQKTVEWVNNYKKLCSKNLKNEICSQAVSPDSMTNPEIVLYKVGKTKVGNFDIYYLTVPILPIMEMGTPQQSWLAYFDSVNNKMVGLQANKEMAFSYPTYGIDTLPNYVTGPNNFNLGPEYKNVEIFSENKFLSLQTEFLTLDETTIELPGGNVKLTPLGFYKTGWSSWSNIEMLGDFGLDDPLIGKTYEDKINSSTDFMDGKILPGLKYQNGCFYRVLTNGSLFFYKVQPYFFKQTLESMALQTYPESFVATIEWKNKSNEKDFYFAYGELGGCGSIVFNCKEIVNNKPWFSENDLVEIGKTASAEKVYELKNKKDNEFYKEFFQNYGSVVYDNYGESEKIPEATRYANFLSDQPVFFWKDNWGNWRVYQKIKYRPMAECGKPVIYLYPEETTDVSVKVAPTGGLTITEPMYNNGWLVKATPNSELFNYANQTNYPYLFWEGKANDFVTPDYGYVIKREQVAMKMKEILGKLGLNTKETADFLEFWQPKLEVKPYVFVTFVPQREFDKMAPLTISPKPDKVIRVFMDYEPLEKFINVPEPQFSTPIRTGFTVVEWGGRLH</sequence>
<protein>
    <recommendedName>
        <fullName evidence="4">Lipoprotein</fullName>
    </recommendedName>
</protein>
<dbReference type="AlphaFoldDB" id="A0A0G0GAG2"/>
<organism evidence="2 3">
    <name type="scientific">Candidatus Magasanikbacteria bacterium GW2011_GWC2_37_14</name>
    <dbReference type="NCBI Taxonomy" id="1619046"/>
    <lineage>
        <taxon>Bacteria</taxon>
        <taxon>Candidatus Magasanikiibacteriota</taxon>
    </lineage>
</organism>
<dbReference type="PATRIC" id="fig|1619046.3.peg.150"/>
<dbReference type="EMBL" id="LBSX01000002">
    <property type="protein sequence ID" value="KKQ28083.1"/>
    <property type="molecule type" value="Genomic_DNA"/>
</dbReference>
<comment type="caution">
    <text evidence="2">The sequence shown here is derived from an EMBL/GenBank/DDBJ whole genome shotgun (WGS) entry which is preliminary data.</text>
</comment>
<keyword evidence="1" id="KW-0732">Signal</keyword>